<dbReference type="OrthoDB" id="413122at2759"/>
<dbReference type="InterPro" id="IPR036397">
    <property type="entry name" value="RNaseH_sf"/>
</dbReference>
<dbReference type="InterPro" id="IPR012337">
    <property type="entry name" value="RNaseH-like_sf"/>
</dbReference>
<dbReference type="Gene3D" id="1.10.340.70">
    <property type="match status" value="1"/>
</dbReference>
<proteinExistence type="predicted"/>
<feature type="region of interest" description="Disordered" evidence="1">
    <location>
        <begin position="716"/>
        <end position="765"/>
    </location>
</feature>
<evidence type="ECO:0000256" key="1">
    <source>
        <dbReference type="SAM" id="MobiDB-lite"/>
    </source>
</evidence>
<feature type="domain" description="Integrase catalytic" evidence="2">
    <location>
        <begin position="1162"/>
        <end position="1253"/>
    </location>
</feature>
<dbReference type="InterPro" id="IPR001584">
    <property type="entry name" value="Integrase_cat-core"/>
</dbReference>
<keyword evidence="4" id="KW-1185">Reference proteome</keyword>
<dbReference type="Pfam" id="PF00665">
    <property type="entry name" value="rve"/>
    <property type="match status" value="1"/>
</dbReference>
<feature type="region of interest" description="Disordered" evidence="1">
    <location>
        <begin position="468"/>
        <end position="496"/>
    </location>
</feature>
<feature type="compositionally biased region" description="Low complexity" evidence="1">
    <location>
        <begin position="727"/>
        <end position="736"/>
    </location>
</feature>
<name>A0A7J6LLJ4_PERCH</name>
<gene>
    <name evidence="3" type="primary">PNMA2_5</name>
    <name evidence="3" type="ORF">FOL47_007279</name>
</gene>
<feature type="region of interest" description="Disordered" evidence="1">
    <location>
        <begin position="998"/>
        <end position="1024"/>
    </location>
</feature>
<dbReference type="InterPro" id="IPR050951">
    <property type="entry name" value="Retrovirus_Pol_polyprotein"/>
</dbReference>
<feature type="compositionally biased region" description="Low complexity" evidence="1">
    <location>
        <begin position="470"/>
        <end position="494"/>
    </location>
</feature>
<dbReference type="InterPro" id="IPR041588">
    <property type="entry name" value="Integrase_H2C2"/>
</dbReference>
<accession>A0A7J6LLJ4</accession>
<dbReference type="EMBL" id="JAAPAO010000425">
    <property type="protein sequence ID" value="KAF4660139.1"/>
    <property type="molecule type" value="Genomic_DNA"/>
</dbReference>
<dbReference type="InterPro" id="IPR043502">
    <property type="entry name" value="DNA/RNA_pol_sf"/>
</dbReference>
<feature type="region of interest" description="Disordered" evidence="1">
    <location>
        <begin position="1287"/>
        <end position="1313"/>
    </location>
</feature>
<dbReference type="GO" id="GO:0003676">
    <property type="term" value="F:nucleic acid binding"/>
    <property type="evidence" value="ECO:0007669"/>
    <property type="project" value="InterPro"/>
</dbReference>
<dbReference type="Gene3D" id="4.10.60.10">
    <property type="entry name" value="Zinc finger, CCHC-type"/>
    <property type="match status" value="1"/>
</dbReference>
<dbReference type="PANTHER" id="PTHR37984:SF5">
    <property type="entry name" value="PROTEIN NYNRIN-LIKE"/>
    <property type="match status" value="1"/>
</dbReference>
<protein>
    <submittedName>
        <fullName evidence="3">Paraneoplastic Ma antigen</fullName>
    </submittedName>
</protein>
<dbReference type="Gene3D" id="3.30.420.10">
    <property type="entry name" value="Ribonuclease H-like superfamily/Ribonuclease H"/>
    <property type="match status" value="1"/>
</dbReference>
<organism evidence="3 4">
    <name type="scientific">Perkinsus chesapeaki</name>
    <name type="common">Clam parasite</name>
    <name type="synonym">Perkinsus andrewsi</name>
    <dbReference type="NCBI Taxonomy" id="330153"/>
    <lineage>
        <taxon>Eukaryota</taxon>
        <taxon>Sar</taxon>
        <taxon>Alveolata</taxon>
        <taxon>Perkinsozoa</taxon>
        <taxon>Perkinsea</taxon>
        <taxon>Perkinsida</taxon>
        <taxon>Perkinsidae</taxon>
        <taxon>Perkinsus</taxon>
    </lineage>
</organism>
<feature type="compositionally biased region" description="Acidic residues" evidence="1">
    <location>
        <begin position="970"/>
        <end position="980"/>
    </location>
</feature>
<dbReference type="Pfam" id="PF17921">
    <property type="entry name" value="Integrase_H2C2"/>
    <property type="match status" value="1"/>
</dbReference>
<evidence type="ECO:0000259" key="2">
    <source>
        <dbReference type="PROSITE" id="PS50994"/>
    </source>
</evidence>
<reference evidence="3 4" key="1">
    <citation type="submission" date="2020-04" db="EMBL/GenBank/DDBJ databases">
        <title>Perkinsus chesapeaki whole genome sequence.</title>
        <authorList>
            <person name="Bogema D.R."/>
        </authorList>
    </citation>
    <scope>NUCLEOTIDE SEQUENCE [LARGE SCALE GENOMIC DNA]</scope>
    <source>
        <strain evidence="3">ATCC PRA-425</strain>
    </source>
</reference>
<feature type="compositionally biased region" description="Polar residues" evidence="1">
    <location>
        <begin position="717"/>
        <end position="726"/>
    </location>
</feature>
<feature type="compositionally biased region" description="Low complexity" evidence="1">
    <location>
        <begin position="1294"/>
        <end position="1312"/>
    </location>
</feature>
<dbReference type="Proteomes" id="UP000591131">
    <property type="component" value="Unassembled WGS sequence"/>
</dbReference>
<feature type="region of interest" description="Disordered" evidence="1">
    <location>
        <begin position="954"/>
        <end position="980"/>
    </location>
</feature>
<evidence type="ECO:0000313" key="4">
    <source>
        <dbReference type="Proteomes" id="UP000591131"/>
    </source>
</evidence>
<dbReference type="SUPFAM" id="SSF56672">
    <property type="entry name" value="DNA/RNA polymerases"/>
    <property type="match status" value="1"/>
</dbReference>
<sequence length="1402" mass="154951">MAAAPTYVLLPEGYDPLNSSLDWASWLAKYEACASANQWNDEQKLMSLPPLLKGDCWSIYQDLPTPIKADYAQLTRALQDKMHFATAFVSGEKLQQRYFNPGAETLLSYVNDLKQLIKRAYPTLPVQHTEPILLASFFRGLAGASPRLAQQVRNRNPATLAQAIERAQFLLADPFNSQDGQPLAPPRSPIDMFHQVGLPNNLNFNPFAALNGTPLPPTSPAIQAALYNQQQLQPVPEEQAAFEQAKDEQAPPSWLPQLIAAIKGPSGSGGIRCDYCKKANHTLDSCWKKQRDQGLLQARQPPRPRLLSTPGATCTYCARLGHTEEQCNTKARAMQLKKATTPLSVSVLFHGKPTCQVKSTILFDTGSRISTISKALLGSIPPEAVQTCKASARSLTGQDLQIDGTVLVDIVFDEIQDMHFQYPFMLSTAPMAFPIIGGLNFMQQFFTYGNVPHNIMSIATSTPTSMNVESSAAAQASSPGAESSRSDLPSSGPSTKPYWRSLPPEWKVFDAIISTNIIFICAAENILNPHKKKFFVGINPHMLHHLQDKFVTSAQRCHRRLLEATPEALTAVREYFTRWEKEGRIAKSASTTASTNYYIVGGDGRRHRPVFPFVWLNRHLKKLFSQEKFFQNLQHELIDRTRFFPFLTTRDFSDAYIHLALLPSNYDIFTVNLAPPNDNSAAVYSFLCMPYGPSHAPRCLEVCVHWLVPRLHPSPSKGISSTAASAQQQQQPQQQQLEQHGRDQAEKQCAPEPTRQATEEPDGDVCSFMDDITLCESRPGSLEQGVEQASEEYDLPLKPSKRQAVCEQLRANILGIDYCNYGDTITYPPGKIEKLRQRSPRAAAESTGLSSCTYSDGLGILASLDETVVAHPWCSAMKHYLQSILARERACYNDGSHVLSKYVALAYALYDQAEFNYRIRVVRIDTKDNPSDALTRHPLLNKIRKLEDSLTTRFPGTTPALQIEDHSDSNDEVYDDTTDDGYDDEDIIASITTAYVGAPPSSFPTDSSEVQTTSSTTAPPTDPNLLGLYQHQQANEELKSIYEALVARQPPPQLSGSAFRRAWSSFFVHDGSIYKKVSAVYPKMIGDTISVPLLPPSAVSILLRILHSDESRRHPGITRLWSTLRSTVWFPGMYDAVCKHVGSCSSCKLADQRASEHRPGVQRVAPPWSWHTIAADVLSVSTPTFKQLLLVLVCLHSHFVFAIPLPDKSAHTITTKLKGLVACYGPFSVLMTDRGSEFTGSETQQFLQQHATRWFPAVLLSAEGVKATLLDPAKKVIVRHVRELHPDPGLATTRSSQRLLSASSPLQSQPRAADSDVIHVLPATPPVLISPLSSTPPDDHSVLNFTSSSSSSTPLSTYSVPTDHSMVSGNFFQTTSWESANSGGPGTTFSTSSSEIRSYWFC</sequence>
<dbReference type="PANTHER" id="PTHR37984">
    <property type="entry name" value="PROTEIN CBG26694"/>
    <property type="match status" value="1"/>
</dbReference>
<dbReference type="PROSITE" id="PS50994">
    <property type="entry name" value="INTEGRASE"/>
    <property type="match status" value="1"/>
</dbReference>
<comment type="caution">
    <text evidence="3">The sequence shown here is derived from an EMBL/GenBank/DDBJ whole genome shotgun (WGS) entry which is preliminary data.</text>
</comment>
<dbReference type="SUPFAM" id="SSF53098">
    <property type="entry name" value="Ribonuclease H-like"/>
    <property type="match status" value="1"/>
</dbReference>
<evidence type="ECO:0000313" key="3">
    <source>
        <dbReference type="EMBL" id="KAF4660139.1"/>
    </source>
</evidence>
<dbReference type="GO" id="GO:0015074">
    <property type="term" value="P:DNA integration"/>
    <property type="evidence" value="ECO:0007669"/>
    <property type="project" value="InterPro"/>
</dbReference>